<comment type="caution">
    <text evidence="1">The sequence shown here is derived from an EMBL/GenBank/DDBJ whole genome shotgun (WGS) entry which is preliminary data.</text>
</comment>
<dbReference type="InterPro" id="IPR026893">
    <property type="entry name" value="Tyr/Ser_Pase_IphP-type"/>
</dbReference>
<protein>
    <recommendedName>
        <fullName evidence="3">Tyrosine specific protein phosphatases domain-containing protein</fullName>
    </recommendedName>
</protein>
<dbReference type="InterPro" id="IPR029021">
    <property type="entry name" value="Prot-tyrosine_phosphatase-like"/>
</dbReference>
<dbReference type="PANTHER" id="PTHR31126:SF1">
    <property type="entry name" value="TYROSINE SPECIFIC PROTEIN PHOSPHATASES DOMAIN-CONTAINING PROTEIN"/>
    <property type="match status" value="1"/>
</dbReference>
<dbReference type="InterPro" id="IPR029058">
    <property type="entry name" value="AB_hydrolase_fold"/>
</dbReference>
<dbReference type="AlphaFoldDB" id="A0AAV5QJ94"/>
<name>A0AAV5QJ94_9ASCO</name>
<evidence type="ECO:0000313" key="2">
    <source>
        <dbReference type="Proteomes" id="UP001360560"/>
    </source>
</evidence>
<dbReference type="RefSeq" id="XP_064851746.1">
    <property type="nucleotide sequence ID" value="XM_064995674.1"/>
</dbReference>
<accession>A0AAV5QJ94</accession>
<organism evidence="1 2">
    <name type="scientific">Saccharomycopsis crataegensis</name>
    <dbReference type="NCBI Taxonomy" id="43959"/>
    <lineage>
        <taxon>Eukaryota</taxon>
        <taxon>Fungi</taxon>
        <taxon>Dikarya</taxon>
        <taxon>Ascomycota</taxon>
        <taxon>Saccharomycotina</taxon>
        <taxon>Saccharomycetes</taxon>
        <taxon>Saccharomycopsidaceae</taxon>
        <taxon>Saccharomycopsis</taxon>
    </lineage>
</organism>
<keyword evidence="2" id="KW-1185">Reference proteome</keyword>
<dbReference type="GeneID" id="90072725"/>
<dbReference type="Proteomes" id="UP001360560">
    <property type="component" value="Unassembled WGS sequence"/>
</dbReference>
<evidence type="ECO:0008006" key="3">
    <source>
        <dbReference type="Google" id="ProtNLM"/>
    </source>
</evidence>
<dbReference type="GO" id="GO:0004721">
    <property type="term" value="F:phosphoprotein phosphatase activity"/>
    <property type="evidence" value="ECO:0007669"/>
    <property type="project" value="InterPro"/>
</dbReference>
<dbReference type="PANTHER" id="PTHR31126">
    <property type="entry name" value="TYROSINE-PROTEIN PHOSPHATASE"/>
    <property type="match status" value="1"/>
</dbReference>
<dbReference type="SUPFAM" id="SSF52799">
    <property type="entry name" value="(Phosphotyrosine protein) phosphatases II"/>
    <property type="match status" value="1"/>
</dbReference>
<dbReference type="EMBL" id="BTFZ01000003">
    <property type="protein sequence ID" value="GMM34746.1"/>
    <property type="molecule type" value="Genomic_DNA"/>
</dbReference>
<dbReference type="Gene3D" id="3.90.190.10">
    <property type="entry name" value="Protein tyrosine phosphatase superfamily"/>
    <property type="match status" value="1"/>
</dbReference>
<reference evidence="1 2" key="1">
    <citation type="journal article" date="2023" name="Elife">
        <title>Identification of key yeast species and microbe-microbe interactions impacting larval growth of Drosophila in the wild.</title>
        <authorList>
            <person name="Mure A."/>
            <person name="Sugiura Y."/>
            <person name="Maeda R."/>
            <person name="Honda K."/>
            <person name="Sakurai N."/>
            <person name="Takahashi Y."/>
            <person name="Watada M."/>
            <person name="Katoh T."/>
            <person name="Gotoh A."/>
            <person name="Gotoh Y."/>
            <person name="Taniguchi I."/>
            <person name="Nakamura K."/>
            <person name="Hayashi T."/>
            <person name="Katayama T."/>
            <person name="Uemura T."/>
            <person name="Hattori Y."/>
        </authorList>
    </citation>
    <scope>NUCLEOTIDE SEQUENCE [LARGE SCALE GENOMIC DNA]</scope>
    <source>
        <strain evidence="1 2">SC-9</strain>
    </source>
</reference>
<proteinExistence type="predicted"/>
<gene>
    <name evidence="1" type="ORF">DASC09_020710</name>
</gene>
<dbReference type="SUPFAM" id="SSF53474">
    <property type="entry name" value="alpha/beta-Hydrolases"/>
    <property type="match status" value="1"/>
</dbReference>
<sequence>MDVSEEYGSVVRIQPNERVVSIPISNAPKNRGLIGILTIPTEISTKQIEQPIIRAHETLNLAILMHGSGGHKNYTYLKLTAQQLANDNGWYSFRFDFRGCGDSFDDDEDKGIALDDPERSAREFDQDREDLDIVAKFWNDPMNYQHLLGPRESKYQEGSSTKKLYINSIIAHSRGVIPMFQWSLVQWQAHCVGAPCILVRNLINCSGRFAGHKLFEWAGRAIDDWPKVDGIRYSMYKNKQFGQLGLIPREELELTGNHEYSGEWDLEPLNESGYYSTLTIFGVEEDKVEIEDAYRFTNALHKINKLILIRGADHNYYGKFPVTPEIEHPSNPDGWPVNSRGLVNYNHAVAKHIAEFLGDKERCKRLHKSVNSGSMVQVSRWKNIEGINNFRDIGGYRVVDTRYLTSNDVYYFKIGKVFRCADTSKITKQGIESLDKGLKIGKVFDLRSDSEISANPFPIGACEQITNGTVKYHHTPMFRGTDLSPEAIFFRYENLLASPFAIPAVYMDFLDSGAHCIREIFAHVLENRGNFVYHCAAGKDRTGVVSLLMLLVAGVSDEDIACDYELTSIGLLPQLPEIKKHFELQMKKFMTKFAAYKGYEYASEQELTAKVSEYLGRGDPKFDISTHGFNNLVSSRYDTMLMTLCQFHDKYGDVYQYFSTVLGFDDTDIANIKRNLVYSGSPFTKL</sequence>
<evidence type="ECO:0000313" key="1">
    <source>
        <dbReference type="EMBL" id="GMM34746.1"/>
    </source>
</evidence>
<dbReference type="Gene3D" id="3.40.50.1820">
    <property type="entry name" value="alpha/beta hydrolase"/>
    <property type="match status" value="1"/>
</dbReference>
<dbReference type="Pfam" id="PF13350">
    <property type="entry name" value="Y_phosphatase3"/>
    <property type="match status" value="1"/>
</dbReference>